<sequence>MNSNILSVPLKRTLPVSLASSLQSFVYNKYDQHPEQFRDDFKELDALRSRCVGVSVRVECIQDFQRYYAQLCWLTRKFPIDTGIELAYHSSFDQDAAPVTHDNLQYERACTLFNLAALYSLLGSSENRTSGDGLKRACSYFQSAAGTFKHLRDEVVPHIRINGSLGDLDATTLTALEQLMLAQAQECFWQKAAMDRLKDGLIAKLAAQVSYFYEKAEESIDTYSSIPQEWTAHIATKKLHFAAASQYRRACEALSQSAYGEEVARLKLALATTKTALENSRIRLVRPSVVDDLRSLQGILRKNAERAEKDNDMIYLQVVPNTASLAPIAKTCMVKSVVSKEVDQAVALLMRGDDPVLGHPLLKKLVPFAVHQAADIYAERRDHVIYKEIVSELEKITVKGSAALQELGLPGSLEAQETPMGLPPSLLARAEEIKAGGGVARIKEMIADVQKLAKNNTAVFEEAHKTIAAEASEDEQLRAKYGTAHWTRPASASIAGHLFEQGGQYYAILETAAKSDEVIRKKFADWEELIGILGGDSTELQEFIPNVLTQRTSAKSELAAKKVRDNLNELARLERRRRERIEDLKHRARIEDVSRAILAEATRLESEDPNARLEPAQFEDFFERRLRRYDDARAQIQEDELELENVLKHVRTANTEFLQSKQSDATTQEREHVLQQFETAYLKWREIGINVEEGRKFYNDLAKALSKFRDECKAFVYERRSQARELESDLSSSSAPSAFRDFEVPEEAYAEEIDPSSLPPEDDEDEDYGEESFEEEPMVAGQTYQVPLNDVVRTPSPEPVPDVTPGQWHPEQGIRFGGSPAPSRPAQAAPVPEIKVTKPKAGVWNPSAGIAFGK</sequence>
<comment type="caution">
    <text evidence="4">The sequence shown here is derived from an EMBL/GenBank/DDBJ whole genome shotgun (WGS) entry which is preliminary data.</text>
</comment>
<dbReference type="Pfam" id="PF13949">
    <property type="entry name" value="ALIX_LYPXL_bnd"/>
    <property type="match status" value="1"/>
</dbReference>
<dbReference type="CDD" id="cd09241">
    <property type="entry name" value="BRO1_ScRim20-like"/>
    <property type="match status" value="1"/>
</dbReference>
<evidence type="ECO:0000313" key="5">
    <source>
        <dbReference type="Proteomes" id="UP000033140"/>
    </source>
</evidence>
<proteinExistence type="inferred from homology"/>
<dbReference type="InterPro" id="IPR025304">
    <property type="entry name" value="ALIX_V_dom"/>
</dbReference>
<feature type="domain" description="BRO1" evidence="3">
    <location>
        <begin position="4"/>
        <end position="400"/>
    </location>
</feature>
<reference evidence="4 5" key="1">
    <citation type="journal article" date="2011" name="J. Gen. Appl. Microbiol.">
        <title>Draft genome sequencing of the enigmatic yeast Saitoella complicata.</title>
        <authorList>
            <person name="Nishida H."/>
            <person name="Hamamoto M."/>
            <person name="Sugiyama J."/>
        </authorList>
    </citation>
    <scope>NUCLEOTIDE SEQUENCE [LARGE SCALE GENOMIC DNA]</scope>
    <source>
        <strain evidence="4 5">NRRL Y-17804</strain>
    </source>
</reference>
<evidence type="ECO:0000259" key="3">
    <source>
        <dbReference type="PROSITE" id="PS51180"/>
    </source>
</evidence>
<dbReference type="GO" id="GO:0005768">
    <property type="term" value="C:endosome"/>
    <property type="evidence" value="ECO:0007669"/>
    <property type="project" value="TreeGrafter"/>
</dbReference>
<name>A0A0E9NF47_SAICN</name>
<dbReference type="PANTHER" id="PTHR23030">
    <property type="entry name" value="PCD6 INTERACTING PROTEIN-RELATED"/>
    <property type="match status" value="1"/>
</dbReference>
<evidence type="ECO:0000313" key="4">
    <source>
        <dbReference type="EMBL" id="GAO48459.1"/>
    </source>
</evidence>
<reference evidence="4 5" key="3">
    <citation type="journal article" date="2015" name="Genome Announc.">
        <title>Draft Genome Sequence of the Archiascomycetous Yeast Saitoella complicata.</title>
        <authorList>
            <person name="Yamauchi K."/>
            <person name="Kondo S."/>
            <person name="Hamamoto M."/>
            <person name="Takahashi Y."/>
            <person name="Ogura Y."/>
            <person name="Hayashi T."/>
            <person name="Nishida H."/>
        </authorList>
    </citation>
    <scope>NUCLEOTIDE SEQUENCE [LARGE SCALE GENOMIC DNA]</scope>
    <source>
        <strain evidence="4 5">NRRL Y-17804</strain>
    </source>
</reference>
<dbReference type="Pfam" id="PF03097">
    <property type="entry name" value="BRO1"/>
    <property type="match status" value="1"/>
</dbReference>
<dbReference type="Gene3D" id="1.20.140.50">
    <property type="entry name" value="alix/aip1 like domains"/>
    <property type="match status" value="1"/>
</dbReference>
<dbReference type="OrthoDB" id="64867at2759"/>
<dbReference type="EMBL" id="BACD03000015">
    <property type="protein sequence ID" value="GAO48459.1"/>
    <property type="molecule type" value="Genomic_DNA"/>
</dbReference>
<accession>A0A0E9NF47</accession>
<feature type="compositionally biased region" description="Low complexity" evidence="2">
    <location>
        <begin position="820"/>
        <end position="830"/>
    </location>
</feature>
<dbReference type="Gene3D" id="1.25.40.280">
    <property type="entry name" value="alix/aip1 like domains"/>
    <property type="match status" value="1"/>
</dbReference>
<comment type="similarity">
    <text evidence="1">Belongs to the palA/RIM20 family.</text>
</comment>
<dbReference type="PROSITE" id="PS51180">
    <property type="entry name" value="BRO1"/>
    <property type="match status" value="1"/>
</dbReference>
<dbReference type="STRING" id="698492.A0A0E9NF47"/>
<dbReference type="InterPro" id="IPR038499">
    <property type="entry name" value="BRO1_sf"/>
</dbReference>
<evidence type="ECO:0000256" key="1">
    <source>
        <dbReference type="ARBA" id="ARBA00038154"/>
    </source>
</evidence>
<dbReference type="OMA" id="VSHAEEM"/>
<gene>
    <name evidence="4" type="ORF">G7K_2632-t1</name>
</gene>
<protein>
    <recommendedName>
        <fullName evidence="3">BRO1 domain-containing protein</fullName>
    </recommendedName>
</protein>
<feature type="region of interest" description="Disordered" evidence="2">
    <location>
        <begin position="790"/>
        <end position="830"/>
    </location>
</feature>
<dbReference type="Proteomes" id="UP000033140">
    <property type="component" value="Unassembled WGS sequence"/>
</dbReference>
<dbReference type="InterPro" id="IPR004328">
    <property type="entry name" value="BRO1_dom"/>
</dbReference>
<dbReference type="PANTHER" id="PTHR23030:SF39">
    <property type="entry name" value="PROGRAMMED CELL DEATH 6-INTERACTING PROTEIN"/>
    <property type="match status" value="1"/>
</dbReference>
<reference evidence="4 5" key="2">
    <citation type="journal article" date="2014" name="J. Gen. Appl. Microbiol.">
        <title>The early diverging ascomycetous budding yeast Saitoella complicata has three histone deacetylases belonging to the Clr6, Hos2, and Rpd3 lineages.</title>
        <authorList>
            <person name="Nishida H."/>
            <person name="Matsumoto T."/>
            <person name="Kondo S."/>
            <person name="Hamamoto M."/>
            <person name="Yoshikawa H."/>
        </authorList>
    </citation>
    <scope>NUCLEOTIDE SEQUENCE [LARGE SCALE GENOMIC DNA]</scope>
    <source>
        <strain evidence="4 5">NRRL Y-17804</strain>
    </source>
</reference>
<dbReference type="SMART" id="SM01041">
    <property type="entry name" value="BRO1"/>
    <property type="match status" value="1"/>
</dbReference>
<dbReference type="Gene3D" id="1.20.120.560">
    <property type="entry name" value="alix/aip1 in complex with the ypdl late domain"/>
    <property type="match status" value="1"/>
</dbReference>
<organism evidence="4 5">
    <name type="scientific">Saitoella complicata (strain BCRC 22490 / CBS 7301 / JCM 7358 / NBRC 10748 / NRRL Y-17804)</name>
    <dbReference type="NCBI Taxonomy" id="698492"/>
    <lineage>
        <taxon>Eukaryota</taxon>
        <taxon>Fungi</taxon>
        <taxon>Dikarya</taxon>
        <taxon>Ascomycota</taxon>
        <taxon>Taphrinomycotina</taxon>
        <taxon>Taphrinomycotina incertae sedis</taxon>
        <taxon>Saitoella</taxon>
    </lineage>
</organism>
<evidence type="ECO:0000256" key="2">
    <source>
        <dbReference type="SAM" id="MobiDB-lite"/>
    </source>
</evidence>
<keyword evidence="5" id="KW-1185">Reference proteome</keyword>
<feature type="region of interest" description="Disordered" evidence="2">
    <location>
        <begin position="749"/>
        <end position="777"/>
    </location>
</feature>
<dbReference type="RefSeq" id="XP_019024031.1">
    <property type="nucleotide sequence ID" value="XM_019166860.1"/>
</dbReference>
<dbReference type="AlphaFoldDB" id="A0A0E9NF47"/>